<dbReference type="AlphaFoldDB" id="A0A1H9KPV9"/>
<evidence type="ECO:0000256" key="2">
    <source>
        <dbReference type="ARBA" id="ARBA00023231"/>
    </source>
</evidence>
<accession>A0A1H9KPV9</accession>
<evidence type="ECO:0000313" key="4">
    <source>
        <dbReference type="Proteomes" id="UP000198749"/>
    </source>
</evidence>
<proteinExistence type="inferred from homology"/>
<sequence>MRPKYEYGSEVRLIRNVRNDGTYPGTEVGELLMRRGEVGCVYDVGTYLQDQLIYRVHFLEAGRTVGCREEELIPADAEWIQNRFEFRDKVRILCDLRMAGQLIASKGDQGEIEGVLRDDQSDIQYNLYINGQSICIPERALEPAAATADPQMARGGDYG</sequence>
<name>A0A1H9KPV9_9GAMM</name>
<dbReference type="STRING" id="355243.SAMN03080615_03573"/>
<keyword evidence="2" id="KW-0535">Nitrogen fixation</keyword>
<protein>
    <submittedName>
        <fullName evidence="3">Nitrogen fixation protein NifZ</fullName>
    </submittedName>
</protein>
<dbReference type="Proteomes" id="UP000198749">
    <property type="component" value="Unassembled WGS sequence"/>
</dbReference>
<dbReference type="RefSeq" id="WP_091360906.1">
    <property type="nucleotide sequence ID" value="NZ_AP025284.1"/>
</dbReference>
<dbReference type="EMBL" id="FOGB01000014">
    <property type="protein sequence ID" value="SER00873.1"/>
    <property type="molecule type" value="Genomic_DNA"/>
</dbReference>
<dbReference type="OrthoDB" id="9801083at2"/>
<comment type="similarity">
    <text evidence="1">Belongs to the NifZ family.</text>
</comment>
<dbReference type="GO" id="GO:0009399">
    <property type="term" value="P:nitrogen fixation"/>
    <property type="evidence" value="ECO:0007669"/>
    <property type="project" value="InterPro"/>
</dbReference>
<evidence type="ECO:0000256" key="1">
    <source>
        <dbReference type="ARBA" id="ARBA00008027"/>
    </source>
</evidence>
<keyword evidence="4" id="KW-1185">Reference proteome</keyword>
<dbReference type="Pfam" id="PF04319">
    <property type="entry name" value="NifZ"/>
    <property type="match status" value="1"/>
</dbReference>
<dbReference type="InterPro" id="IPR007415">
    <property type="entry name" value="Nitrogenase_MoFe_mat_NifZ"/>
</dbReference>
<gene>
    <name evidence="3" type="ORF">SAMN03080615_03573</name>
</gene>
<organism evidence="3 4">
    <name type="scientific">Amphritea atlantica</name>
    <dbReference type="NCBI Taxonomy" id="355243"/>
    <lineage>
        <taxon>Bacteria</taxon>
        <taxon>Pseudomonadati</taxon>
        <taxon>Pseudomonadota</taxon>
        <taxon>Gammaproteobacteria</taxon>
        <taxon>Oceanospirillales</taxon>
        <taxon>Oceanospirillaceae</taxon>
        <taxon>Amphritea</taxon>
    </lineage>
</organism>
<reference evidence="4" key="1">
    <citation type="submission" date="2016-10" db="EMBL/GenBank/DDBJ databases">
        <authorList>
            <person name="Varghese N."/>
            <person name="Submissions S."/>
        </authorList>
    </citation>
    <scope>NUCLEOTIDE SEQUENCE [LARGE SCALE GENOMIC DNA]</scope>
    <source>
        <strain evidence="4">DSM 18887</strain>
    </source>
</reference>
<evidence type="ECO:0000313" key="3">
    <source>
        <dbReference type="EMBL" id="SER00873.1"/>
    </source>
</evidence>